<proteinExistence type="predicted"/>
<dbReference type="SUPFAM" id="SSF103473">
    <property type="entry name" value="MFS general substrate transporter"/>
    <property type="match status" value="1"/>
</dbReference>
<protein>
    <submittedName>
        <fullName evidence="3">Uncharacterized protein</fullName>
    </submittedName>
</protein>
<evidence type="ECO:0000256" key="2">
    <source>
        <dbReference type="SAM" id="Phobius"/>
    </source>
</evidence>
<feature type="transmembrane region" description="Helical" evidence="2">
    <location>
        <begin position="146"/>
        <end position="166"/>
    </location>
</feature>
<reference evidence="4" key="1">
    <citation type="submission" date="2013-02" db="EMBL/GenBank/DDBJ databases">
        <authorList>
            <person name="Hughes D."/>
        </authorList>
    </citation>
    <scope>NUCLEOTIDE SEQUENCE</scope>
    <source>
        <strain>Durham</strain>
        <strain evidence="4">NC isolate 2 -- Noor lab</strain>
    </source>
</reference>
<sequence>LLGIFPKQLPKREKRFHSEVPRVLRVNEICEEDNESHLAKCYASNSTLDKVVPETKLPSMKDFPKALMRLLKNRLLMFNNISAVFYILGASGYMTFLARYMEVQFLKSPQEATILIGPLTLFGMVLSIMLSGLVITKKKPRPSIVLFWNVFVGVLYMVGQVAYFFLFCEANTSTFLQGSALNMSMPCNLECQCDGVAYNPDVTPGTKSINDMKIVTALKIQTHL</sequence>
<reference evidence="3" key="2">
    <citation type="submission" date="2015-06" db="UniProtKB">
        <authorList>
            <consortium name="EnsemblMetazoa"/>
        </authorList>
    </citation>
    <scope>IDENTIFICATION</scope>
</reference>
<accession>T1GL06</accession>
<keyword evidence="2" id="KW-1133">Transmembrane helix</keyword>
<dbReference type="InterPro" id="IPR004156">
    <property type="entry name" value="OATP"/>
</dbReference>
<dbReference type="HOGENOM" id="CLU_1237701_0_0_1"/>
<dbReference type="PANTHER" id="PTHR11388">
    <property type="entry name" value="ORGANIC ANION TRANSPORTER"/>
    <property type="match status" value="1"/>
</dbReference>
<evidence type="ECO:0000256" key="1">
    <source>
        <dbReference type="ARBA" id="ARBA00023157"/>
    </source>
</evidence>
<keyword evidence="4" id="KW-1185">Reference proteome</keyword>
<keyword evidence="1" id="KW-1015">Disulfide bond</keyword>
<dbReference type="InterPro" id="IPR036259">
    <property type="entry name" value="MFS_trans_sf"/>
</dbReference>
<feature type="transmembrane region" description="Helical" evidence="2">
    <location>
        <begin position="114"/>
        <end position="134"/>
    </location>
</feature>
<evidence type="ECO:0000313" key="3">
    <source>
        <dbReference type="EnsemblMetazoa" id="MESCA004189-PA"/>
    </source>
</evidence>
<feature type="transmembrane region" description="Helical" evidence="2">
    <location>
        <begin position="75"/>
        <end position="94"/>
    </location>
</feature>
<organism evidence="3 4">
    <name type="scientific">Megaselia scalaris</name>
    <name type="common">Humpbacked fly</name>
    <name type="synonym">Phora scalaris</name>
    <dbReference type="NCBI Taxonomy" id="36166"/>
    <lineage>
        <taxon>Eukaryota</taxon>
        <taxon>Metazoa</taxon>
        <taxon>Ecdysozoa</taxon>
        <taxon>Arthropoda</taxon>
        <taxon>Hexapoda</taxon>
        <taxon>Insecta</taxon>
        <taxon>Pterygota</taxon>
        <taxon>Neoptera</taxon>
        <taxon>Endopterygota</taxon>
        <taxon>Diptera</taxon>
        <taxon>Brachycera</taxon>
        <taxon>Muscomorpha</taxon>
        <taxon>Platypezoidea</taxon>
        <taxon>Phoridae</taxon>
        <taxon>Megaseliini</taxon>
        <taxon>Megaselia</taxon>
    </lineage>
</organism>
<dbReference type="EnsemblMetazoa" id="MESCA004189-RA">
    <property type="protein sequence ID" value="MESCA004189-PA"/>
    <property type="gene ID" value="MESCA004189"/>
</dbReference>
<dbReference type="Pfam" id="PF03137">
    <property type="entry name" value="OATP"/>
    <property type="match status" value="1"/>
</dbReference>
<evidence type="ECO:0000313" key="4">
    <source>
        <dbReference type="Proteomes" id="UP000015102"/>
    </source>
</evidence>
<dbReference type="GO" id="GO:0043252">
    <property type="term" value="P:sodium-independent organic anion transport"/>
    <property type="evidence" value="ECO:0007669"/>
    <property type="project" value="TreeGrafter"/>
</dbReference>
<keyword evidence="2" id="KW-0472">Membrane</keyword>
<dbReference type="PANTHER" id="PTHR11388:SF131">
    <property type="entry name" value="SOLUTE CARRIER ORGANIC ANION TRANSPORTER FAMILY MEMBER"/>
    <property type="match status" value="1"/>
</dbReference>
<dbReference type="GO" id="GO:0015347">
    <property type="term" value="F:sodium-independent organic anion transmembrane transporter activity"/>
    <property type="evidence" value="ECO:0007669"/>
    <property type="project" value="TreeGrafter"/>
</dbReference>
<dbReference type="Proteomes" id="UP000015102">
    <property type="component" value="Unassembled WGS sequence"/>
</dbReference>
<name>T1GL06_MEGSC</name>
<dbReference type="GO" id="GO:0016020">
    <property type="term" value="C:membrane"/>
    <property type="evidence" value="ECO:0007669"/>
    <property type="project" value="InterPro"/>
</dbReference>
<dbReference type="STRING" id="36166.T1GL06"/>
<dbReference type="EMBL" id="CAQQ02051477">
    <property type="status" value="NOT_ANNOTATED_CDS"/>
    <property type="molecule type" value="Genomic_DNA"/>
</dbReference>
<keyword evidence="2" id="KW-0812">Transmembrane</keyword>
<dbReference type="AlphaFoldDB" id="T1GL06"/>